<dbReference type="KEGG" id="mcal:110291585"/>
<keyword evidence="6 9" id="KW-1015">Disulfide bond</keyword>
<dbReference type="Pfam" id="PF00530">
    <property type="entry name" value="SRCR"/>
    <property type="match status" value="1"/>
</dbReference>
<dbReference type="PANTHER" id="PTHR11481:SF69">
    <property type="entry name" value="FC RECEPTOR-LIKE S, SCAVENGER RECEPTOR"/>
    <property type="match status" value="1"/>
</dbReference>
<dbReference type="GO" id="GO:0004888">
    <property type="term" value="F:transmembrane signaling receptor activity"/>
    <property type="evidence" value="ECO:0007669"/>
    <property type="project" value="TreeGrafter"/>
</dbReference>
<dbReference type="FunFam" id="3.10.250.10:FF:000010">
    <property type="entry name" value="T-cell differentiation antigen CD6"/>
    <property type="match status" value="1"/>
</dbReference>
<evidence type="ECO:0000313" key="14">
    <source>
        <dbReference type="RefSeq" id="XP_021014461.1"/>
    </source>
</evidence>
<reference evidence="14" key="1">
    <citation type="submission" date="2025-08" db="UniProtKB">
        <authorList>
            <consortium name="RefSeq"/>
        </authorList>
    </citation>
    <scope>IDENTIFICATION</scope>
</reference>
<proteinExistence type="predicted"/>
<dbReference type="PANTHER" id="PTHR11481">
    <property type="entry name" value="IMMUNOGLOBULIN FC RECEPTOR"/>
    <property type="match status" value="1"/>
</dbReference>
<accession>A0A6P5PIR3</accession>
<feature type="chain" id="PRO_5027922406" evidence="10">
    <location>
        <begin position="18"/>
        <end position="509"/>
    </location>
</feature>
<feature type="domain" description="Ig-like" evidence="12">
    <location>
        <begin position="112"/>
        <end position="189"/>
    </location>
</feature>
<dbReference type="Proteomes" id="UP000515126">
    <property type="component" value="Chromosome 3"/>
</dbReference>
<dbReference type="InterPro" id="IPR036179">
    <property type="entry name" value="Ig-like_dom_sf"/>
</dbReference>
<evidence type="ECO:0000256" key="6">
    <source>
        <dbReference type="ARBA" id="ARBA00023157"/>
    </source>
</evidence>
<sequence length="509" mass="55842">MPLCLLLLVFAPVGVQSDWLSISIPHRSYEGDQVVISCTGKNNDDIKRLKYFKDGYHIETYSSASSYTIRNARRGDSGYYSCKADRKFFLFIDTTEETGSKWLNVQELFPTPGLTASPLQPIEGTSVTLSCNTWLPSDRATTQLRYSFFKDGHTLQSGWTSSKFTISAISKEDSGNYWCEAMTASRSVSKQSHRSYIDVKSIPVSQVTMEIQPSRGWGVEGEPLVVEGEPLVLACSVAKGTGLITFSWHRQDTKESVGKKSQRSQRVELEIPTIRESQSGGYYCTADNNYGLIQSAIVNITVKVPVLNPLLSISVPGVLPFIGDVAELHCEDKRASPPVLYWFYHENITLANTSAPFGGNASFKLSLTAGHSGNYSCEADNGWGTKHSEVVTLNVTEPPPKVRLVNGPHHCEGRVEVEQEGRWGTVCDDGWDMRDVAVVCRELGCGAAQHTPIAMLYPPAVDEALPVLIQVALCNGTEKTLAECDQVEAFDCGHDEDAGAVCEVLPSTF</sequence>
<feature type="domain" description="SRCR" evidence="11">
    <location>
        <begin position="402"/>
        <end position="503"/>
    </location>
</feature>
<evidence type="ECO:0000256" key="2">
    <source>
        <dbReference type="ARBA" id="ARBA00022475"/>
    </source>
</evidence>
<dbReference type="InterPro" id="IPR050488">
    <property type="entry name" value="Ig_Fc_receptor"/>
</dbReference>
<gene>
    <name evidence="14" type="primary">LOC110291585</name>
</gene>
<dbReference type="SMART" id="SM00409">
    <property type="entry name" value="IG"/>
    <property type="match status" value="4"/>
</dbReference>
<keyword evidence="8" id="KW-0393">Immunoglobulin domain</keyword>
<dbReference type="PROSITE" id="PS50287">
    <property type="entry name" value="SRCR_2"/>
    <property type="match status" value="1"/>
</dbReference>
<dbReference type="GO" id="GO:0006955">
    <property type="term" value="P:immune response"/>
    <property type="evidence" value="ECO:0007669"/>
    <property type="project" value="TreeGrafter"/>
</dbReference>
<dbReference type="SUPFAM" id="SSF48726">
    <property type="entry name" value="Immunoglobulin"/>
    <property type="match status" value="4"/>
</dbReference>
<dbReference type="GO" id="GO:0009897">
    <property type="term" value="C:external side of plasma membrane"/>
    <property type="evidence" value="ECO:0007669"/>
    <property type="project" value="TreeGrafter"/>
</dbReference>
<dbReference type="InterPro" id="IPR003598">
    <property type="entry name" value="Ig_sub2"/>
</dbReference>
<dbReference type="RefSeq" id="XP_021014461.1">
    <property type="nucleotide sequence ID" value="XM_021158802.2"/>
</dbReference>
<dbReference type="PROSITE" id="PS50835">
    <property type="entry name" value="IG_LIKE"/>
    <property type="match status" value="4"/>
</dbReference>
<evidence type="ECO:0000256" key="3">
    <source>
        <dbReference type="ARBA" id="ARBA00022729"/>
    </source>
</evidence>
<dbReference type="Pfam" id="PF13895">
    <property type="entry name" value="Ig_2"/>
    <property type="match status" value="2"/>
</dbReference>
<evidence type="ECO:0000256" key="1">
    <source>
        <dbReference type="ARBA" id="ARBA00004236"/>
    </source>
</evidence>
<feature type="signal peptide" evidence="10">
    <location>
        <begin position="1"/>
        <end position="17"/>
    </location>
</feature>
<evidence type="ECO:0000256" key="4">
    <source>
        <dbReference type="ARBA" id="ARBA00022737"/>
    </source>
</evidence>
<dbReference type="PROSITE" id="PS00420">
    <property type="entry name" value="SRCR_1"/>
    <property type="match status" value="1"/>
</dbReference>
<dbReference type="AlphaFoldDB" id="A0A6P5PIR3"/>
<evidence type="ECO:0000259" key="12">
    <source>
        <dbReference type="PROSITE" id="PS50835"/>
    </source>
</evidence>
<feature type="disulfide bond" evidence="9">
    <location>
        <begin position="474"/>
        <end position="484"/>
    </location>
</feature>
<feature type="domain" description="Ig-like" evidence="12">
    <location>
        <begin position="203"/>
        <end position="299"/>
    </location>
</feature>
<dbReference type="InterPro" id="IPR013783">
    <property type="entry name" value="Ig-like_fold"/>
</dbReference>
<keyword evidence="3 10" id="KW-0732">Signal</keyword>
<evidence type="ECO:0000259" key="11">
    <source>
        <dbReference type="PROSITE" id="PS50287"/>
    </source>
</evidence>
<dbReference type="Pfam" id="PF13927">
    <property type="entry name" value="Ig_3"/>
    <property type="match status" value="2"/>
</dbReference>
<dbReference type="FunFam" id="2.60.40.10:FF:000357">
    <property type="entry name" value="Fc receptor like 1"/>
    <property type="match status" value="1"/>
</dbReference>
<name>A0A6P5PIR3_MUSCR</name>
<dbReference type="GO" id="GO:0007166">
    <property type="term" value="P:cell surface receptor signaling pathway"/>
    <property type="evidence" value="ECO:0007669"/>
    <property type="project" value="TreeGrafter"/>
</dbReference>
<organism evidence="13 14">
    <name type="scientific">Mus caroli</name>
    <name type="common">Ryukyu mouse</name>
    <name type="synonym">Ricefield mouse</name>
    <dbReference type="NCBI Taxonomy" id="10089"/>
    <lineage>
        <taxon>Eukaryota</taxon>
        <taxon>Metazoa</taxon>
        <taxon>Chordata</taxon>
        <taxon>Craniata</taxon>
        <taxon>Vertebrata</taxon>
        <taxon>Euteleostomi</taxon>
        <taxon>Mammalia</taxon>
        <taxon>Eutheria</taxon>
        <taxon>Euarchontoglires</taxon>
        <taxon>Glires</taxon>
        <taxon>Rodentia</taxon>
        <taxon>Myomorpha</taxon>
        <taxon>Muroidea</taxon>
        <taxon>Muridae</taxon>
        <taxon>Murinae</taxon>
        <taxon>Mus</taxon>
        <taxon>Mus</taxon>
    </lineage>
</organism>
<evidence type="ECO:0000256" key="10">
    <source>
        <dbReference type="SAM" id="SignalP"/>
    </source>
</evidence>
<evidence type="ECO:0000256" key="9">
    <source>
        <dbReference type="PROSITE-ProRule" id="PRU00196"/>
    </source>
</evidence>
<protein>
    <submittedName>
        <fullName evidence="14">Fc receptor-like protein 2</fullName>
    </submittedName>
</protein>
<evidence type="ECO:0000313" key="13">
    <source>
        <dbReference type="Proteomes" id="UP000515126"/>
    </source>
</evidence>
<feature type="domain" description="Ig-like" evidence="12">
    <location>
        <begin position="12"/>
        <end position="104"/>
    </location>
</feature>
<keyword evidence="5" id="KW-0472">Membrane</keyword>
<dbReference type="PRINTS" id="PR00258">
    <property type="entry name" value="SPERACTRCPTR"/>
</dbReference>
<dbReference type="Gene3D" id="3.10.250.10">
    <property type="entry name" value="SRCR-like domain"/>
    <property type="match status" value="1"/>
</dbReference>
<dbReference type="SMART" id="SM00202">
    <property type="entry name" value="SR"/>
    <property type="match status" value="1"/>
</dbReference>
<comment type="caution">
    <text evidence="9">Lacks conserved residue(s) required for the propagation of feature annotation.</text>
</comment>
<dbReference type="SUPFAM" id="SSF56487">
    <property type="entry name" value="SRCR-like"/>
    <property type="match status" value="1"/>
</dbReference>
<dbReference type="InterPro" id="IPR036772">
    <property type="entry name" value="SRCR-like_dom_sf"/>
</dbReference>
<comment type="subcellular location">
    <subcellularLocation>
        <location evidence="1">Cell membrane</location>
    </subcellularLocation>
</comment>
<keyword evidence="2" id="KW-1003">Cell membrane</keyword>
<dbReference type="GeneID" id="110291585"/>
<evidence type="ECO:0000256" key="7">
    <source>
        <dbReference type="ARBA" id="ARBA00023180"/>
    </source>
</evidence>
<keyword evidence="4" id="KW-0677">Repeat</keyword>
<keyword evidence="7" id="KW-0325">Glycoprotein</keyword>
<dbReference type="SMART" id="SM00408">
    <property type="entry name" value="IGc2"/>
    <property type="match status" value="4"/>
</dbReference>
<keyword evidence="13" id="KW-1185">Reference proteome</keyword>
<dbReference type="Gene3D" id="2.60.40.10">
    <property type="entry name" value="Immunoglobulins"/>
    <property type="match status" value="4"/>
</dbReference>
<dbReference type="InterPro" id="IPR001190">
    <property type="entry name" value="SRCR"/>
</dbReference>
<evidence type="ECO:0000256" key="5">
    <source>
        <dbReference type="ARBA" id="ARBA00023136"/>
    </source>
</evidence>
<dbReference type="InterPro" id="IPR007110">
    <property type="entry name" value="Ig-like_dom"/>
</dbReference>
<feature type="domain" description="Ig-like" evidence="12">
    <location>
        <begin position="309"/>
        <end position="396"/>
    </location>
</feature>
<evidence type="ECO:0000256" key="8">
    <source>
        <dbReference type="ARBA" id="ARBA00023319"/>
    </source>
</evidence>
<dbReference type="InterPro" id="IPR003599">
    <property type="entry name" value="Ig_sub"/>
</dbReference>
<dbReference type="FunFam" id="2.60.40.10:FF:000651">
    <property type="entry name" value="Fc receptor like 1"/>
    <property type="match status" value="1"/>
</dbReference>